<name>A0A6I8UT26_DROPS</name>
<keyword evidence="10" id="KW-0460">Magnesium</keyword>
<dbReference type="Gene3D" id="3.30.1110.10">
    <property type="match status" value="1"/>
</dbReference>
<organism evidence="12 13">
    <name type="scientific">Drosophila pseudoobscura pseudoobscura</name>
    <name type="common">Fruit fly</name>
    <dbReference type="NCBI Taxonomy" id="46245"/>
    <lineage>
        <taxon>Eukaryota</taxon>
        <taxon>Metazoa</taxon>
        <taxon>Ecdysozoa</taxon>
        <taxon>Arthropoda</taxon>
        <taxon>Hexapoda</taxon>
        <taxon>Insecta</taxon>
        <taxon>Pterygota</taxon>
        <taxon>Neoptera</taxon>
        <taxon>Endopterygota</taxon>
        <taxon>Diptera</taxon>
        <taxon>Brachycera</taxon>
        <taxon>Muscomorpha</taxon>
        <taxon>Ephydroidea</taxon>
        <taxon>Drosophilidae</taxon>
        <taxon>Drosophila</taxon>
        <taxon>Sophophora</taxon>
    </lineage>
</organism>
<evidence type="ECO:0000259" key="11">
    <source>
        <dbReference type="Pfam" id="PF00294"/>
    </source>
</evidence>
<comment type="function">
    <text evidence="10">ATP dependent phosphorylation of adenosine and other related nucleoside analogs to monophosphate derivatives.</text>
</comment>
<dbReference type="InterPro" id="IPR002173">
    <property type="entry name" value="Carboh/pur_kinase_PfkB_CS"/>
</dbReference>
<dbReference type="GO" id="GO:0005634">
    <property type="term" value="C:nucleus"/>
    <property type="evidence" value="ECO:0007669"/>
    <property type="project" value="UniProtKB-SubCell"/>
</dbReference>
<dbReference type="GO" id="GO:0004001">
    <property type="term" value="F:adenosine kinase activity"/>
    <property type="evidence" value="ECO:0007669"/>
    <property type="project" value="UniProtKB-UniRule"/>
</dbReference>
<evidence type="ECO:0000256" key="6">
    <source>
        <dbReference type="ARBA" id="ARBA00022741"/>
    </source>
</evidence>
<evidence type="ECO:0000256" key="8">
    <source>
        <dbReference type="ARBA" id="ARBA00022840"/>
    </source>
</evidence>
<dbReference type="FunCoup" id="A0A6I8UT26">
    <property type="interactions" value="187"/>
</dbReference>
<keyword evidence="4 10" id="KW-0808">Transferase</keyword>
<keyword evidence="7 10" id="KW-0418">Kinase</keyword>
<evidence type="ECO:0000256" key="9">
    <source>
        <dbReference type="PIRSR" id="PIRSR601805-1"/>
    </source>
</evidence>
<comment type="similarity">
    <text evidence="2 10">Belongs to the carbohydrate kinase PfkB family.</text>
</comment>
<comment type="pathway">
    <text evidence="1 10">Purine metabolism; AMP biosynthesis via salvage pathway; AMP from adenosine: step 1/1.</text>
</comment>
<dbReference type="PROSITE" id="PS00583">
    <property type="entry name" value="PFKB_KINASES_1"/>
    <property type="match status" value="1"/>
</dbReference>
<dbReference type="PANTHER" id="PTHR45769">
    <property type="entry name" value="ADENOSINE KINASE"/>
    <property type="match status" value="1"/>
</dbReference>
<dbReference type="CDD" id="cd01168">
    <property type="entry name" value="adenosine_kinase"/>
    <property type="match status" value="1"/>
</dbReference>
<dbReference type="InterPro" id="IPR011611">
    <property type="entry name" value="PfkB_dom"/>
</dbReference>
<dbReference type="GO" id="GO:0006144">
    <property type="term" value="P:purine nucleobase metabolic process"/>
    <property type="evidence" value="ECO:0007669"/>
    <property type="project" value="TreeGrafter"/>
</dbReference>
<dbReference type="KEGG" id="dpo:4803482"/>
<dbReference type="GO" id="GO:0005829">
    <property type="term" value="C:cytosol"/>
    <property type="evidence" value="ECO:0007669"/>
    <property type="project" value="TreeGrafter"/>
</dbReference>
<keyword evidence="5 10" id="KW-0660">Purine salvage</keyword>
<comment type="subcellular location">
    <subcellularLocation>
        <location evidence="10">Nucleus</location>
    </subcellularLocation>
</comment>
<dbReference type="Gene3D" id="3.40.1190.20">
    <property type="match status" value="1"/>
</dbReference>
<keyword evidence="12" id="KW-1185">Reference proteome</keyword>
<evidence type="ECO:0000313" key="12">
    <source>
        <dbReference type="Proteomes" id="UP000001819"/>
    </source>
</evidence>
<evidence type="ECO:0000256" key="5">
    <source>
        <dbReference type="ARBA" id="ARBA00022726"/>
    </source>
</evidence>
<dbReference type="RefSeq" id="XP_001360200.3">
    <property type="nucleotide sequence ID" value="XM_001360163.4"/>
</dbReference>
<evidence type="ECO:0000256" key="2">
    <source>
        <dbReference type="ARBA" id="ARBA00010688"/>
    </source>
</evidence>
<keyword evidence="8 10" id="KW-0067">ATP-binding</keyword>
<dbReference type="AlphaFoldDB" id="A0A6I8UT26"/>
<dbReference type="InterPro" id="IPR001805">
    <property type="entry name" value="Adenokinase"/>
</dbReference>
<comment type="subunit">
    <text evidence="10">Monomer.</text>
</comment>
<gene>
    <name evidence="13" type="primary">Adk3</name>
</gene>
<comment type="cofactor">
    <cofactor evidence="10">
        <name>Mg(2+)</name>
        <dbReference type="ChEBI" id="CHEBI:18420"/>
    </cofactor>
    <text evidence="10">Binds 3 Mg(2+) ions per subunit.</text>
</comment>
<dbReference type="InterPro" id="IPR029056">
    <property type="entry name" value="Ribokinase-like"/>
</dbReference>
<comment type="catalytic activity">
    <reaction evidence="10">
        <text>adenosine + ATP = AMP + ADP + H(+)</text>
        <dbReference type="Rhea" id="RHEA:20824"/>
        <dbReference type="ChEBI" id="CHEBI:15378"/>
        <dbReference type="ChEBI" id="CHEBI:16335"/>
        <dbReference type="ChEBI" id="CHEBI:30616"/>
        <dbReference type="ChEBI" id="CHEBI:456215"/>
        <dbReference type="ChEBI" id="CHEBI:456216"/>
        <dbReference type="EC" id="2.7.1.20"/>
    </reaction>
</comment>
<sequence length="368" mass="40472">MQYLSYLYEKIFGGSPPSDDTQGGCYHTPRKVVCFGNVLLDRLVKLEDPELLQRYDLELGSKGEMELEKLNKLALEAAESSQCLTKPGGSALNTARILKQLGTDPTFFGAVGADKHAEELRLIFQERGIEARLQTIESTHTGQCVCLMYEDNPTLYANIGASAQFSVHALSQAAFHEGQSFLRPLERKQILYVEGFFVPQCADVCDYIVENLVRNRRRLALNLSAPYIVRGHAQAILKLAQHAFFLFGNRQEFEELAGASGSSSVDQLAQKLLQDGNTRVIFITKGSSGVQVITNYVDELRPPGLITVEDYRAPRVDEVVDATGAGDAFVAGFLHAWLEKRSLGESIRVATDVAAKVVTQVGCNLPSP</sequence>
<dbReference type="UniPathway" id="UPA00588">
    <property type="reaction ID" value="UER00659"/>
</dbReference>
<dbReference type="GO" id="GO:0005524">
    <property type="term" value="F:ATP binding"/>
    <property type="evidence" value="ECO:0007669"/>
    <property type="project" value="UniProtKB-UniRule"/>
</dbReference>
<reference evidence="12" key="1">
    <citation type="submission" date="2024-06" db="UniProtKB">
        <authorList>
            <consortium name="RefSeq"/>
        </authorList>
    </citation>
    <scope>NUCLEOTIDE SEQUENCE [LARGE SCALE GENOMIC DNA]</scope>
    <source>
        <strain evidence="12">MV2-25</strain>
    </source>
</reference>
<evidence type="ECO:0000256" key="1">
    <source>
        <dbReference type="ARBA" id="ARBA00004801"/>
    </source>
</evidence>
<evidence type="ECO:0000313" key="13">
    <source>
        <dbReference type="RefSeq" id="XP_001360200.3"/>
    </source>
</evidence>
<dbReference type="GO" id="GO:0044209">
    <property type="term" value="P:AMP salvage"/>
    <property type="evidence" value="ECO:0007669"/>
    <property type="project" value="UniProtKB-UniRule"/>
</dbReference>
<keyword evidence="10" id="KW-0539">Nucleus</keyword>
<feature type="active site" description="Proton acceptor" evidence="9">
    <location>
        <position position="327"/>
    </location>
</feature>
<proteinExistence type="inferred from homology"/>
<dbReference type="Pfam" id="PF00294">
    <property type="entry name" value="PfkB"/>
    <property type="match status" value="1"/>
</dbReference>
<keyword evidence="6 10" id="KW-0547">Nucleotide-binding</keyword>
<accession>A0A6I8UT26</accession>
<evidence type="ECO:0000256" key="10">
    <source>
        <dbReference type="RuleBase" id="RU368116"/>
    </source>
</evidence>
<dbReference type="Proteomes" id="UP000001819">
    <property type="component" value="Chromosome 3"/>
</dbReference>
<reference evidence="13" key="2">
    <citation type="submission" date="2025-08" db="UniProtKB">
        <authorList>
            <consortium name="RefSeq"/>
        </authorList>
    </citation>
    <scope>IDENTIFICATION</scope>
    <source>
        <strain evidence="13">MV-25-SWS-2005</strain>
        <tissue evidence="13">Whole body</tissue>
    </source>
</reference>
<dbReference type="InParanoid" id="A0A6I8UT26"/>
<dbReference type="SUPFAM" id="SSF53613">
    <property type="entry name" value="Ribokinase-like"/>
    <property type="match status" value="1"/>
</dbReference>
<protein>
    <recommendedName>
        <fullName evidence="3 10">Adenosine kinase</fullName>
        <shortName evidence="10">AK</shortName>
        <ecNumber evidence="3 10">2.7.1.20</ecNumber>
    </recommendedName>
    <alternativeName>
        <fullName evidence="10">Adenosine 5'-phosphotransferase</fullName>
    </alternativeName>
</protein>
<dbReference type="EC" id="2.7.1.20" evidence="3 10"/>
<feature type="domain" description="Carbohydrate kinase PfkB" evidence="11">
    <location>
        <begin position="76"/>
        <end position="368"/>
    </location>
</feature>
<dbReference type="GO" id="GO:0006166">
    <property type="term" value="P:purine ribonucleoside salvage"/>
    <property type="evidence" value="ECO:0007669"/>
    <property type="project" value="UniProtKB-KW"/>
</dbReference>
<evidence type="ECO:0000256" key="4">
    <source>
        <dbReference type="ARBA" id="ARBA00022679"/>
    </source>
</evidence>
<evidence type="ECO:0000256" key="3">
    <source>
        <dbReference type="ARBA" id="ARBA00012119"/>
    </source>
</evidence>
<dbReference type="PANTHER" id="PTHR45769:SF5">
    <property type="entry name" value="ADENOSINE KINASE"/>
    <property type="match status" value="1"/>
</dbReference>
<evidence type="ECO:0000256" key="7">
    <source>
        <dbReference type="ARBA" id="ARBA00022777"/>
    </source>
</evidence>